<proteinExistence type="predicted"/>
<reference evidence="1 2" key="1">
    <citation type="journal article" date="2014" name="Genome Announc.">
        <title>Draft Genome Sequence of Petroleum Oil-Degrading Marine Bacterium Pseudomonas taeanensis Strain MS-3, Isolated from a Crude Oil-Contaminated Seashore.</title>
        <authorList>
            <person name="Lee S.Y."/>
            <person name="Kim S.H."/>
            <person name="Lee D.G."/>
            <person name="Shin S."/>
            <person name="Yun S.H."/>
            <person name="Choi C.W."/>
            <person name="Chung Y.H."/>
            <person name="Choi J.S."/>
            <person name="Kahng H.Y."/>
            <person name="Kim S.I."/>
        </authorList>
    </citation>
    <scope>NUCLEOTIDE SEQUENCE [LARGE SCALE GENOMIC DNA]</scope>
    <source>
        <strain evidence="1 2">MS-3</strain>
    </source>
</reference>
<dbReference type="AlphaFoldDB" id="A0A0A1YGI8"/>
<dbReference type="OrthoDB" id="5444681at2"/>
<gene>
    <name evidence="1" type="ORF">TMS3_0116045</name>
</gene>
<dbReference type="RefSeq" id="WP_025166224.1">
    <property type="nucleotide sequence ID" value="NZ_AWSQ01000004.1"/>
</dbReference>
<protein>
    <submittedName>
        <fullName evidence="1">Uncharacterized protein</fullName>
    </submittedName>
</protein>
<accession>A0A0A1YGI8</accession>
<comment type="caution">
    <text evidence="1">The sequence shown here is derived from an EMBL/GenBank/DDBJ whole genome shotgun (WGS) entry which is preliminary data.</text>
</comment>
<evidence type="ECO:0000313" key="1">
    <source>
        <dbReference type="EMBL" id="KFX68995.1"/>
    </source>
</evidence>
<dbReference type="Proteomes" id="UP000030063">
    <property type="component" value="Unassembled WGS sequence"/>
</dbReference>
<name>A0A0A1YGI8_9PSED</name>
<keyword evidence="2" id="KW-1185">Reference proteome</keyword>
<evidence type="ECO:0000313" key="2">
    <source>
        <dbReference type="Proteomes" id="UP000030063"/>
    </source>
</evidence>
<sequence>MLKLPICAVITKLTSAAPSIITLVMLAAKRGRVGTIEASNLAILQGEGISSSLHYASGQVTVPGKSMAVEQFVPTLMASGDGWDER</sequence>
<dbReference type="EMBL" id="AWSQ01000004">
    <property type="protein sequence ID" value="KFX68995.1"/>
    <property type="molecule type" value="Genomic_DNA"/>
</dbReference>
<organism evidence="1 2">
    <name type="scientific">Pseudomonas taeanensis MS-3</name>
    <dbReference type="NCBI Taxonomy" id="1395571"/>
    <lineage>
        <taxon>Bacteria</taxon>
        <taxon>Pseudomonadati</taxon>
        <taxon>Pseudomonadota</taxon>
        <taxon>Gammaproteobacteria</taxon>
        <taxon>Pseudomonadales</taxon>
        <taxon>Pseudomonadaceae</taxon>
        <taxon>Pseudomonas</taxon>
    </lineage>
</organism>